<dbReference type="InterPro" id="IPR045210">
    <property type="entry name" value="RING-Ubox_PUB"/>
</dbReference>
<feature type="domain" description="U-box" evidence="8">
    <location>
        <begin position="540"/>
        <end position="614"/>
    </location>
</feature>
<feature type="transmembrane region" description="Helical" evidence="6">
    <location>
        <begin position="497"/>
        <end position="519"/>
    </location>
</feature>
<feature type="transmembrane region" description="Helical" evidence="6">
    <location>
        <begin position="260"/>
        <end position="281"/>
    </location>
</feature>
<organism evidence="9 10">
    <name type="scientific">Asparagus officinalis</name>
    <name type="common">Garden asparagus</name>
    <dbReference type="NCBI Taxonomy" id="4686"/>
    <lineage>
        <taxon>Eukaryota</taxon>
        <taxon>Viridiplantae</taxon>
        <taxon>Streptophyta</taxon>
        <taxon>Embryophyta</taxon>
        <taxon>Tracheophyta</taxon>
        <taxon>Spermatophyta</taxon>
        <taxon>Magnoliopsida</taxon>
        <taxon>Liliopsida</taxon>
        <taxon>Asparagales</taxon>
        <taxon>Asparagaceae</taxon>
        <taxon>Asparagoideae</taxon>
        <taxon>Asparagus</taxon>
    </lineage>
</organism>
<keyword evidence="6" id="KW-1133">Transmembrane helix</keyword>
<dbReference type="GO" id="GO:0016020">
    <property type="term" value="C:membrane"/>
    <property type="evidence" value="ECO:0007669"/>
    <property type="project" value="TreeGrafter"/>
</dbReference>
<proteinExistence type="predicted"/>
<dbReference type="EMBL" id="CM007381">
    <property type="protein sequence ID" value="ONK81402.1"/>
    <property type="molecule type" value="Genomic_DNA"/>
</dbReference>
<keyword evidence="6" id="KW-0472">Membrane</keyword>
<dbReference type="InterPro" id="IPR040283">
    <property type="entry name" value="DDB_G0292058-like"/>
</dbReference>
<keyword evidence="4" id="KW-0808">Transferase</keyword>
<dbReference type="Gene3D" id="3.30.40.10">
    <property type="entry name" value="Zinc/RING finger domain, C3HC4 (zinc finger)"/>
    <property type="match status" value="1"/>
</dbReference>
<dbReference type="OMA" id="LVVHYCC"/>
<feature type="transmembrane region" description="Helical" evidence="6">
    <location>
        <begin position="288"/>
        <end position="311"/>
    </location>
</feature>
<dbReference type="GO" id="GO:0016567">
    <property type="term" value="P:protein ubiquitination"/>
    <property type="evidence" value="ECO:0007669"/>
    <property type="project" value="UniProtKB-UniPathway"/>
</dbReference>
<dbReference type="PANTHER" id="PTHR31414:SF16">
    <property type="entry name" value="TRANSMEMBRANE PROTEIN"/>
    <property type="match status" value="1"/>
</dbReference>
<feature type="chain" id="PRO_5024280449" description="RING-type E3 ubiquitin transferase" evidence="7">
    <location>
        <begin position="29"/>
        <end position="660"/>
    </location>
</feature>
<keyword evidence="10" id="KW-1185">Reference proteome</keyword>
<name>A0A5P1FTI1_ASPOF</name>
<dbReference type="Pfam" id="PF04564">
    <property type="entry name" value="U-box"/>
    <property type="match status" value="1"/>
</dbReference>
<evidence type="ECO:0000313" key="9">
    <source>
        <dbReference type="EMBL" id="ONK81402.1"/>
    </source>
</evidence>
<comment type="pathway">
    <text evidence="2">Protein modification; protein ubiquitination.</text>
</comment>
<dbReference type="Gramene" id="ONK81402">
    <property type="protein sequence ID" value="ONK81402"/>
    <property type="gene ID" value="A4U43_C01F28710"/>
</dbReference>
<dbReference type="CDD" id="cd16664">
    <property type="entry name" value="RING-Ubox_PUB"/>
    <property type="match status" value="1"/>
</dbReference>
<accession>A0A5P1FTI1</accession>
<feature type="transmembrane region" description="Helical" evidence="6">
    <location>
        <begin position="148"/>
        <end position="170"/>
    </location>
</feature>
<evidence type="ECO:0000256" key="5">
    <source>
        <dbReference type="ARBA" id="ARBA00022786"/>
    </source>
</evidence>
<evidence type="ECO:0000256" key="3">
    <source>
        <dbReference type="ARBA" id="ARBA00012483"/>
    </source>
</evidence>
<dbReference type="InterPro" id="IPR013083">
    <property type="entry name" value="Znf_RING/FYVE/PHD"/>
</dbReference>
<dbReference type="FunFam" id="3.30.40.10:FF:000442">
    <property type="entry name" value="RING-type E3 ubiquitin transferase"/>
    <property type="match status" value="1"/>
</dbReference>
<dbReference type="GO" id="GO:0061630">
    <property type="term" value="F:ubiquitin protein ligase activity"/>
    <property type="evidence" value="ECO:0007669"/>
    <property type="project" value="UniProtKB-EC"/>
</dbReference>
<feature type="transmembrane region" description="Helical" evidence="6">
    <location>
        <begin position="100"/>
        <end position="128"/>
    </location>
</feature>
<dbReference type="UniPathway" id="UPA00143"/>
<dbReference type="Proteomes" id="UP000243459">
    <property type="component" value="Chromosome 1"/>
</dbReference>
<reference evidence="10" key="1">
    <citation type="journal article" date="2017" name="Nat. Commun.">
        <title>The asparagus genome sheds light on the origin and evolution of a young Y chromosome.</title>
        <authorList>
            <person name="Harkess A."/>
            <person name="Zhou J."/>
            <person name="Xu C."/>
            <person name="Bowers J.E."/>
            <person name="Van der Hulst R."/>
            <person name="Ayyampalayam S."/>
            <person name="Mercati F."/>
            <person name="Riccardi P."/>
            <person name="McKain M.R."/>
            <person name="Kakrana A."/>
            <person name="Tang H."/>
            <person name="Ray J."/>
            <person name="Groenendijk J."/>
            <person name="Arikit S."/>
            <person name="Mathioni S.M."/>
            <person name="Nakano M."/>
            <person name="Shan H."/>
            <person name="Telgmann-Rauber A."/>
            <person name="Kanno A."/>
            <person name="Yue Z."/>
            <person name="Chen H."/>
            <person name="Li W."/>
            <person name="Chen Y."/>
            <person name="Xu X."/>
            <person name="Zhang Y."/>
            <person name="Luo S."/>
            <person name="Chen H."/>
            <person name="Gao J."/>
            <person name="Mao Z."/>
            <person name="Pires J.C."/>
            <person name="Luo M."/>
            <person name="Kudrna D."/>
            <person name="Wing R.A."/>
            <person name="Meyers B.C."/>
            <person name="Yi K."/>
            <person name="Kong H."/>
            <person name="Lavrijsen P."/>
            <person name="Sunseri F."/>
            <person name="Falavigna A."/>
            <person name="Ye Y."/>
            <person name="Leebens-Mack J.H."/>
            <person name="Chen G."/>
        </authorList>
    </citation>
    <scope>NUCLEOTIDE SEQUENCE [LARGE SCALE GENOMIC DNA]</scope>
    <source>
        <strain evidence="10">cv. DH0086</strain>
    </source>
</reference>
<evidence type="ECO:0000256" key="1">
    <source>
        <dbReference type="ARBA" id="ARBA00000900"/>
    </source>
</evidence>
<dbReference type="PANTHER" id="PTHR31414">
    <property type="entry name" value="TRANSMEMBRANE PROTEIN DDB_G0292058"/>
    <property type="match status" value="1"/>
</dbReference>
<dbReference type="SMART" id="SM00504">
    <property type="entry name" value="Ubox"/>
    <property type="match status" value="1"/>
</dbReference>
<evidence type="ECO:0000256" key="6">
    <source>
        <dbReference type="SAM" id="Phobius"/>
    </source>
</evidence>
<evidence type="ECO:0000256" key="2">
    <source>
        <dbReference type="ARBA" id="ARBA00004906"/>
    </source>
</evidence>
<keyword evidence="7" id="KW-0732">Signal</keyword>
<evidence type="ECO:0000259" key="8">
    <source>
        <dbReference type="PROSITE" id="PS51698"/>
    </source>
</evidence>
<evidence type="ECO:0000256" key="7">
    <source>
        <dbReference type="SAM" id="SignalP"/>
    </source>
</evidence>
<evidence type="ECO:0000256" key="4">
    <source>
        <dbReference type="ARBA" id="ARBA00022679"/>
    </source>
</evidence>
<dbReference type="SUPFAM" id="SSF57850">
    <property type="entry name" value="RING/U-box"/>
    <property type="match status" value="1"/>
</dbReference>
<dbReference type="PROSITE" id="PS51698">
    <property type="entry name" value="U_BOX"/>
    <property type="match status" value="1"/>
</dbReference>
<keyword evidence="5" id="KW-0833">Ubl conjugation pathway</keyword>
<feature type="signal peptide" evidence="7">
    <location>
        <begin position="1"/>
        <end position="28"/>
    </location>
</feature>
<sequence length="660" mass="72904">MEIGRLSAVIAIGVFALVLSLRFGACEANRGPGNFILDAQNFPTLEDGLLKFAPVASGPVAMAPDSKSPLILAAKRTRRPDVLNKFKIYGGGWDITNKHYWASVGFTGAAGFILAILWFFSFGLALGFRHCCSWRIGVKDKGSSRTQYACFVLLLVFTCAASTGCILLTVGQDDFHGEVLDTLSFVVNQSDFTVQILRNVTDFLSFAKTINVEEVYLPSDVQNEIDKLNIDLNNAANTLSDKTNESSEKIRSVIDTVRCVLIVVAAVMLILAVIGFVLAVLGYKHAMYIFIMSGWLLVAVTFALCGGFVILNSAVGDTCTAMDQWVEYPQAETALSNILPCVDEKTTNRTLYQSKDVIQRLVNIVNIVIWTTANSNSQSQSNSYFYNQSGPLMPPLCSPYDSHLRPRQCDPYEVSFGNASMVWQNYTCEVSEAGSCISPGRITPDIYTELVAAVNVSYALDHYAPLLLSLQDCNFVRETFNSITTFYCPNLEHGLKLVNLGLAFISTGVMLCLILWIVYANRLRRREEVFVTTPSEVKVFVEKSLWCPISLDLMLDPVTISTGQTYDRESILRWFKDVLDTCPVTGEKLKHTNSVPNSSLQKLVRDFCILKKISVAEPSNKKKHDLGKTLHPQSLAAVEATRMIVLDFGKAISVKGFIDA</sequence>
<comment type="catalytic activity">
    <reaction evidence="1">
        <text>S-ubiquitinyl-[E2 ubiquitin-conjugating enzyme]-L-cysteine + [acceptor protein]-L-lysine = [E2 ubiquitin-conjugating enzyme]-L-cysteine + N(6)-ubiquitinyl-[acceptor protein]-L-lysine.</text>
        <dbReference type="EC" id="2.3.2.27"/>
    </reaction>
</comment>
<protein>
    <recommendedName>
        <fullName evidence="3">RING-type E3 ubiquitin transferase</fullName>
        <ecNumber evidence="3">2.3.2.27</ecNumber>
    </recommendedName>
</protein>
<evidence type="ECO:0000313" key="10">
    <source>
        <dbReference type="Proteomes" id="UP000243459"/>
    </source>
</evidence>
<dbReference type="EC" id="2.3.2.27" evidence="3"/>
<dbReference type="AlphaFoldDB" id="A0A5P1FTI1"/>
<keyword evidence="6" id="KW-0812">Transmembrane</keyword>
<gene>
    <name evidence="9" type="ORF">A4U43_C01F28710</name>
</gene>
<dbReference type="InterPro" id="IPR003613">
    <property type="entry name" value="Ubox_domain"/>
</dbReference>